<comment type="caution">
    <text evidence="2">The sequence shown here is derived from an EMBL/GenBank/DDBJ whole genome shotgun (WGS) entry which is preliminary data.</text>
</comment>
<sequence>MTLHRKASAFILATAIILSSPDFLLSSAQANVPLVVPSGNRLQSQPTIPSASATRTKAFKRTYEKKFQRILKVLKREGRLIKNIKKVASLYNIDPVHILGAIVGEHTYNYDSLDSAQGYYMKALQYARIPISFQHDGEKVWSFVKRPQFNTCRREETSNSRWRCYELVWNTSFMGKTIGAVRYPREPFHRAFFRPMFAGQSFGLGQITPLTALKMNDMVSSISGLPKLSSKDASGLYKTVMDPNKSIHYTAAVLRDAINAYKKVANVDISENPGLTSTLYNLGNPWERAISYRNKRRITPAHLPRENYYGWLINERIDELQAILR</sequence>
<accession>A0A1I3XVX5</accession>
<reference evidence="2 3" key="1">
    <citation type="submission" date="2016-10" db="EMBL/GenBank/DDBJ databases">
        <authorList>
            <person name="Varghese N."/>
            <person name="Submissions S."/>
        </authorList>
    </citation>
    <scope>NUCLEOTIDE SEQUENCE [LARGE SCALE GENOMIC DNA]</scope>
    <source>
        <strain evidence="2 3">DSM 16392</strain>
    </source>
</reference>
<feature type="signal peptide" evidence="1">
    <location>
        <begin position="1"/>
        <end position="30"/>
    </location>
</feature>
<dbReference type="EMBL" id="FOSK01000003">
    <property type="protein sequence ID" value="SFK23797.1"/>
    <property type="molecule type" value="Genomic_DNA"/>
</dbReference>
<organism evidence="2 3">
    <name type="scientific">Pseudovibrio ascidiaceicola</name>
    <dbReference type="NCBI Taxonomy" id="285279"/>
    <lineage>
        <taxon>Bacteria</taxon>
        <taxon>Pseudomonadati</taxon>
        <taxon>Pseudomonadota</taxon>
        <taxon>Alphaproteobacteria</taxon>
        <taxon>Hyphomicrobiales</taxon>
        <taxon>Stappiaceae</taxon>
        <taxon>Pseudovibrio</taxon>
    </lineage>
</organism>
<dbReference type="InterPro" id="IPR009842">
    <property type="entry name" value="DUF1402"/>
</dbReference>
<dbReference type="Pfam" id="PF07182">
    <property type="entry name" value="DUF1402"/>
    <property type="match status" value="1"/>
</dbReference>
<dbReference type="RefSeq" id="WP_093518191.1">
    <property type="nucleotide sequence ID" value="NZ_FOSK01000003.1"/>
</dbReference>
<keyword evidence="1" id="KW-0732">Signal</keyword>
<evidence type="ECO:0008006" key="4">
    <source>
        <dbReference type="Google" id="ProtNLM"/>
    </source>
</evidence>
<dbReference type="Proteomes" id="UP000199598">
    <property type="component" value="Unassembled WGS sequence"/>
</dbReference>
<evidence type="ECO:0000313" key="3">
    <source>
        <dbReference type="Proteomes" id="UP000199598"/>
    </source>
</evidence>
<evidence type="ECO:0000256" key="1">
    <source>
        <dbReference type="SAM" id="SignalP"/>
    </source>
</evidence>
<dbReference type="Gene3D" id="1.10.530.10">
    <property type="match status" value="1"/>
</dbReference>
<protein>
    <recommendedName>
        <fullName evidence="4">Transglycosylase SLT domain-containing protein</fullName>
    </recommendedName>
</protein>
<name>A0A1I3XVX5_9HYPH</name>
<keyword evidence="3" id="KW-1185">Reference proteome</keyword>
<gene>
    <name evidence="2" type="ORF">SAMN04488518_103191</name>
</gene>
<evidence type="ECO:0000313" key="2">
    <source>
        <dbReference type="EMBL" id="SFK23797.1"/>
    </source>
</evidence>
<proteinExistence type="predicted"/>
<feature type="chain" id="PRO_5045861266" description="Transglycosylase SLT domain-containing protein" evidence="1">
    <location>
        <begin position="31"/>
        <end position="325"/>
    </location>
</feature>